<comment type="caution">
    <text evidence="2">The sequence shown here is derived from an EMBL/GenBank/DDBJ whole genome shotgun (WGS) entry which is preliminary data.</text>
</comment>
<dbReference type="Pfam" id="PF26078">
    <property type="entry name" value="Baseplate_J_M"/>
    <property type="match status" value="1"/>
</dbReference>
<name>A0A0P6VRH8_9HYPH</name>
<reference evidence="2 3" key="2">
    <citation type="submission" date="2015-10" db="EMBL/GenBank/DDBJ databases">
        <title>Draft Genome Sequence of Prosthecomicrobium hirschii ATCC 27832.</title>
        <authorList>
            <person name="Daniel J."/>
            <person name="Givan S.A."/>
            <person name="Brun Y.V."/>
            <person name="Brown P.J."/>
        </authorList>
    </citation>
    <scope>NUCLEOTIDE SEQUENCE [LARGE SCALE GENOMIC DNA]</scope>
    <source>
        <strain evidence="2 3">16</strain>
    </source>
</reference>
<sequence>MTRFLSTRLDLSRLQAIRPAVLLDIDFEALLVERLARLQEELPAVDVLGLETDPLVRLQRVDTYREMLDRHRLNEGFRALLPAFARGTDLDHIALRAGIVRQEFAPATASSPAVLEADDVLRLRYFAAFGAPAAGSEDAYVFAALTAWPGAWDVRCVGPDEHGQPGSVDVVLTAPDGQPIATETLAAVSAALNAKTVRPLTDQVSVLAATLEPYAVALTAEILPGPDPAAVRTDIVARLGTITAERYRAGGEVPLAALATAGYAAGAVMVSVMSPVTSIARSPYAAPWCTSVAVTVVERLHG</sequence>
<dbReference type="RefSeq" id="WP_054359367.1">
    <property type="nucleotide sequence ID" value="NZ_LJYW01000001.1"/>
</dbReference>
<dbReference type="STRING" id="665126.ABB55_14085"/>
<proteinExistence type="predicted"/>
<gene>
    <name evidence="2" type="ORF">ABB55_14085</name>
</gene>
<organism evidence="2 3">
    <name type="scientific">Prosthecodimorpha hirschii</name>
    <dbReference type="NCBI Taxonomy" id="665126"/>
    <lineage>
        <taxon>Bacteria</taxon>
        <taxon>Pseudomonadati</taxon>
        <taxon>Pseudomonadota</taxon>
        <taxon>Alphaproteobacteria</taxon>
        <taxon>Hyphomicrobiales</taxon>
        <taxon>Ancalomicrobiaceae</taxon>
        <taxon>Prosthecodimorpha</taxon>
    </lineage>
</organism>
<dbReference type="InterPro" id="IPR058531">
    <property type="entry name" value="Baseplate_J_M"/>
</dbReference>
<reference evidence="2 3" key="1">
    <citation type="submission" date="2015-09" db="EMBL/GenBank/DDBJ databases">
        <authorList>
            <person name="Jackson K.R."/>
            <person name="Lunt B.L."/>
            <person name="Fisher J.N.B."/>
            <person name="Gardner A.V."/>
            <person name="Bailey M.E."/>
            <person name="Deus L.M."/>
            <person name="Earl A.S."/>
            <person name="Gibby P.D."/>
            <person name="Hartmann K.A."/>
            <person name="Liu J.E."/>
            <person name="Manci A.M."/>
            <person name="Nielsen D.A."/>
            <person name="Solomon M.B."/>
            <person name="Breakwell D.P."/>
            <person name="Burnett S.H."/>
            <person name="Grose J.H."/>
        </authorList>
    </citation>
    <scope>NUCLEOTIDE SEQUENCE [LARGE SCALE GENOMIC DNA]</scope>
    <source>
        <strain evidence="2 3">16</strain>
    </source>
</reference>
<dbReference type="InterPro" id="IPR014507">
    <property type="entry name" value="Baseplate_assembly_J_pred"/>
</dbReference>
<dbReference type="AlphaFoldDB" id="A0A0P6VRH8"/>
<evidence type="ECO:0000313" key="2">
    <source>
        <dbReference type="EMBL" id="KPL53202.1"/>
    </source>
</evidence>
<feature type="domain" description="Baseplate J-like central" evidence="1">
    <location>
        <begin position="132"/>
        <end position="208"/>
    </location>
</feature>
<protein>
    <recommendedName>
        <fullName evidence="1">Baseplate J-like central domain-containing protein</fullName>
    </recommendedName>
</protein>
<keyword evidence="3" id="KW-1185">Reference proteome</keyword>
<accession>A0A0P6VRH8</accession>
<evidence type="ECO:0000313" key="3">
    <source>
        <dbReference type="Proteomes" id="UP000048984"/>
    </source>
</evidence>
<evidence type="ECO:0000259" key="1">
    <source>
        <dbReference type="Pfam" id="PF26078"/>
    </source>
</evidence>
<dbReference type="EMBL" id="LJYW01000001">
    <property type="protein sequence ID" value="KPL53202.1"/>
    <property type="molecule type" value="Genomic_DNA"/>
</dbReference>
<dbReference type="Proteomes" id="UP000048984">
    <property type="component" value="Unassembled WGS sequence"/>
</dbReference>
<dbReference type="PIRSF" id="PIRSF020481">
    <property type="entry name" value="BAP"/>
    <property type="match status" value="1"/>
</dbReference>